<evidence type="ECO:0000256" key="2">
    <source>
        <dbReference type="ARBA" id="ARBA00022490"/>
    </source>
</evidence>
<feature type="compositionally biased region" description="Polar residues" evidence="6">
    <location>
        <begin position="459"/>
        <end position="474"/>
    </location>
</feature>
<keyword evidence="8" id="KW-1185">Reference proteome</keyword>
<name>A0A4Z2CG05_9TELE</name>
<evidence type="ECO:0000256" key="6">
    <source>
        <dbReference type="SAM" id="MobiDB-lite"/>
    </source>
</evidence>
<evidence type="ECO:0000313" key="7">
    <source>
        <dbReference type="EMBL" id="TNN03168.1"/>
    </source>
</evidence>
<evidence type="ECO:0000256" key="5">
    <source>
        <dbReference type="SAM" id="Coils"/>
    </source>
</evidence>
<protein>
    <recommendedName>
        <fullName evidence="9">GRIP domain-containing protein</fullName>
    </recommendedName>
</protein>
<dbReference type="InterPro" id="IPR051841">
    <property type="entry name" value="MT-Golgi_org_protein"/>
</dbReference>
<feature type="coiled-coil region" evidence="5">
    <location>
        <begin position="43"/>
        <end position="129"/>
    </location>
</feature>
<comment type="subcellular location">
    <subcellularLocation>
        <location evidence="1">Cytoplasm</location>
    </subcellularLocation>
</comment>
<keyword evidence="4 5" id="KW-0175">Coiled coil</keyword>
<evidence type="ECO:0008006" key="9">
    <source>
        <dbReference type="Google" id="ProtNLM"/>
    </source>
</evidence>
<keyword evidence="2" id="KW-0963">Cytoplasm</keyword>
<comment type="caution">
    <text evidence="7">The sequence shown here is derived from an EMBL/GenBank/DDBJ whole genome shotgun (WGS) entry which is preliminary data.</text>
</comment>
<proteinExistence type="predicted"/>
<evidence type="ECO:0000313" key="8">
    <source>
        <dbReference type="Proteomes" id="UP000516260"/>
    </source>
</evidence>
<dbReference type="EMBL" id="SWLE01000001">
    <property type="protein sequence ID" value="TNN03168.1"/>
    <property type="molecule type" value="Genomic_DNA"/>
</dbReference>
<dbReference type="AlphaFoldDB" id="A0A4Z2CG05"/>
<accession>A0A4Z2CG05</accession>
<sequence>MEDSVGGESESVAQSPAGAVKSKLDTLSKDDLIKFAKKQIAGMQKMKSRCADLEKEIEVLKQQPKSNSSGSDDSTLLKELTERMDALLLDKAELQQSLVLSRKDLENNKQKSKEELAMLHQELDNVKEDNQSKIKTLESSIEKSSSKHQEEIAFFQKLLKEREEIDKQRESEREGECLAEQKAKDKLAALQQELDQVVQNHHCKIEMLENSIKELNSKHHEEVAFFQNLVKEKEEIHQQRESEREREHAAELASAKEITETLRRSLEAQLGTLRTQLEATQEQKTQEIVELQEEHQKNLTEAQQEVENLKEELAQMNMQHEEEMRALEEDCEVERERLMSIQDQLTEQLALKDSYLQDVKEEDEDPALGSGIAKMLELSGLSQVDSSNCDGEDTGRSRAALEELQAQNTMLKDELTLLSNVKDELEAELERTKEEFQVEREELEFKINELHMARESLSNDRATTTESEGQGEVQQHSETHKDQEDKLQNECCEPRLLLGDGHHLTLEEAGARCEELTRERDLGPG</sequence>
<dbReference type="Proteomes" id="UP000516260">
    <property type="component" value="Chromosome 1"/>
</dbReference>
<evidence type="ECO:0000256" key="4">
    <source>
        <dbReference type="ARBA" id="ARBA00023054"/>
    </source>
</evidence>
<dbReference type="GO" id="GO:0005794">
    <property type="term" value="C:Golgi apparatus"/>
    <property type="evidence" value="ECO:0007669"/>
    <property type="project" value="TreeGrafter"/>
</dbReference>
<dbReference type="GO" id="GO:0034499">
    <property type="term" value="P:late endosome to Golgi transport"/>
    <property type="evidence" value="ECO:0007669"/>
    <property type="project" value="TreeGrafter"/>
</dbReference>
<reference evidence="7 8" key="1">
    <citation type="submission" date="2019-04" db="EMBL/GenBank/DDBJ databases">
        <title>The sequence and de novo assembly of Takifugu bimaculatus genome using PacBio and Hi-C technologies.</title>
        <authorList>
            <person name="Xu P."/>
            <person name="Liu B."/>
            <person name="Zhou Z."/>
        </authorList>
    </citation>
    <scope>NUCLEOTIDE SEQUENCE [LARGE SCALE GENOMIC DNA]</scope>
    <source>
        <strain evidence="7">TB-2018</strain>
        <tissue evidence="7">Muscle</tissue>
    </source>
</reference>
<feature type="coiled-coil region" evidence="5">
    <location>
        <begin position="180"/>
        <end position="344"/>
    </location>
</feature>
<feature type="region of interest" description="Disordered" evidence="6">
    <location>
        <begin position="1"/>
        <end position="23"/>
    </location>
</feature>
<keyword evidence="3" id="KW-0597">Phosphoprotein</keyword>
<organism evidence="7 8">
    <name type="scientific">Takifugu bimaculatus</name>
    <dbReference type="NCBI Taxonomy" id="433685"/>
    <lineage>
        <taxon>Eukaryota</taxon>
        <taxon>Metazoa</taxon>
        <taxon>Chordata</taxon>
        <taxon>Craniata</taxon>
        <taxon>Vertebrata</taxon>
        <taxon>Euteleostomi</taxon>
        <taxon>Actinopterygii</taxon>
        <taxon>Neopterygii</taxon>
        <taxon>Teleostei</taxon>
        <taxon>Neoteleostei</taxon>
        <taxon>Acanthomorphata</taxon>
        <taxon>Eupercaria</taxon>
        <taxon>Tetraodontiformes</taxon>
        <taxon>Tetradontoidea</taxon>
        <taxon>Tetraodontidae</taxon>
        <taxon>Takifugu</taxon>
    </lineage>
</organism>
<evidence type="ECO:0000256" key="1">
    <source>
        <dbReference type="ARBA" id="ARBA00004496"/>
    </source>
</evidence>
<feature type="region of interest" description="Disordered" evidence="6">
    <location>
        <begin position="457"/>
        <end position="487"/>
    </location>
</feature>
<evidence type="ECO:0000256" key="3">
    <source>
        <dbReference type="ARBA" id="ARBA00022553"/>
    </source>
</evidence>
<dbReference type="PANTHER" id="PTHR18902">
    <property type="entry name" value="NUCLEAR MITOTIC APPARATUS PROTEIN 1-RELATED"/>
    <property type="match status" value="1"/>
</dbReference>
<feature type="compositionally biased region" description="Basic and acidic residues" evidence="6">
    <location>
        <begin position="475"/>
        <end position="487"/>
    </location>
</feature>
<gene>
    <name evidence="7" type="ORF">fugu_000197</name>
</gene>
<dbReference type="PANTHER" id="PTHR18902:SF25">
    <property type="entry name" value="GRIP AND COILED-COIL DOMAIN-CONTAINING PROTEIN 2"/>
    <property type="match status" value="1"/>
</dbReference>